<evidence type="ECO:0000313" key="5">
    <source>
        <dbReference type="EMBL" id="MFD1008612.1"/>
    </source>
</evidence>
<proteinExistence type="predicted"/>
<accession>A0ABW3KIG2</accession>
<keyword evidence="6" id="KW-1185">Reference proteome</keyword>
<dbReference type="InterPro" id="IPR050595">
    <property type="entry name" value="Bact_response_regulator"/>
</dbReference>
<dbReference type="SUPFAM" id="SSF52172">
    <property type="entry name" value="CheY-like"/>
    <property type="match status" value="1"/>
</dbReference>
<dbReference type="Pfam" id="PF00072">
    <property type="entry name" value="Response_reg"/>
    <property type="match status" value="1"/>
</dbReference>
<feature type="modified residue" description="4-aspartylphosphate" evidence="3">
    <location>
        <position position="54"/>
    </location>
</feature>
<comment type="caution">
    <text evidence="5">The sequence shown here is derived from an EMBL/GenBank/DDBJ whole genome shotgun (WGS) entry which is preliminary data.</text>
</comment>
<dbReference type="CDD" id="cd17910">
    <property type="entry name" value="CheC_ClassII"/>
    <property type="match status" value="1"/>
</dbReference>
<organism evidence="5 6">
    <name type="scientific">Oceanisphaera ostreae</name>
    <dbReference type="NCBI Taxonomy" id="914151"/>
    <lineage>
        <taxon>Bacteria</taxon>
        <taxon>Pseudomonadati</taxon>
        <taxon>Pseudomonadota</taxon>
        <taxon>Gammaproteobacteria</taxon>
        <taxon>Aeromonadales</taxon>
        <taxon>Aeromonadaceae</taxon>
        <taxon>Oceanisphaera</taxon>
    </lineage>
</organism>
<protein>
    <submittedName>
        <fullName evidence="5">Response regulator</fullName>
    </submittedName>
</protein>
<dbReference type="EMBL" id="JBHTJS010000037">
    <property type="protein sequence ID" value="MFD1008612.1"/>
    <property type="molecule type" value="Genomic_DNA"/>
</dbReference>
<reference evidence="6" key="1">
    <citation type="journal article" date="2019" name="Int. J. Syst. Evol. Microbiol.">
        <title>The Global Catalogue of Microorganisms (GCM) 10K type strain sequencing project: providing services to taxonomists for standard genome sequencing and annotation.</title>
        <authorList>
            <consortium name="The Broad Institute Genomics Platform"/>
            <consortium name="The Broad Institute Genome Sequencing Center for Infectious Disease"/>
            <person name="Wu L."/>
            <person name="Ma J."/>
        </authorList>
    </citation>
    <scope>NUCLEOTIDE SEQUENCE [LARGE SCALE GENOMIC DNA]</scope>
    <source>
        <strain evidence="6">CCUG 60525</strain>
    </source>
</reference>
<evidence type="ECO:0000256" key="2">
    <source>
        <dbReference type="ARBA" id="ARBA00022553"/>
    </source>
</evidence>
<feature type="domain" description="Response regulatory" evidence="4">
    <location>
        <begin position="4"/>
        <end position="119"/>
    </location>
</feature>
<gene>
    <name evidence="5" type="ORF">ACFQ1C_10650</name>
</gene>
<dbReference type="Gene3D" id="3.40.50.2300">
    <property type="match status" value="1"/>
</dbReference>
<dbReference type="PANTHER" id="PTHR44591">
    <property type="entry name" value="STRESS RESPONSE REGULATOR PROTEIN 1"/>
    <property type="match status" value="1"/>
</dbReference>
<dbReference type="RefSeq" id="WP_379558593.1">
    <property type="nucleotide sequence ID" value="NZ_JBHTJS010000037.1"/>
</dbReference>
<dbReference type="SMART" id="SM00448">
    <property type="entry name" value="REC"/>
    <property type="match status" value="1"/>
</dbReference>
<dbReference type="PROSITE" id="PS50110">
    <property type="entry name" value="RESPONSE_REGULATORY"/>
    <property type="match status" value="1"/>
</dbReference>
<evidence type="ECO:0000313" key="6">
    <source>
        <dbReference type="Proteomes" id="UP001597048"/>
    </source>
</evidence>
<dbReference type="InterPro" id="IPR011006">
    <property type="entry name" value="CheY-like_superfamily"/>
</dbReference>
<dbReference type="Proteomes" id="UP001597048">
    <property type="component" value="Unassembled WGS sequence"/>
</dbReference>
<dbReference type="PANTHER" id="PTHR44591:SF24">
    <property type="entry name" value="PROTEIN-GLUTAMATE METHYLESTERASE_PROTEIN-GLUTAMINE GLUTAMINASE 1"/>
    <property type="match status" value="1"/>
</dbReference>
<dbReference type="InterPro" id="IPR028976">
    <property type="entry name" value="CheC-like_sf"/>
</dbReference>
<dbReference type="InterPro" id="IPR001789">
    <property type="entry name" value="Sig_transdc_resp-reg_receiver"/>
</dbReference>
<keyword evidence="2 3" id="KW-0597">Phosphoprotein</keyword>
<sequence length="334" mass="36736">MTTQILICDDSVFARKQVAGALPSHWDVDIQFAHNGIEALNLLRHVGTDLLFIDINMLEPDGYGVLTAIQTEKLQTVTVVMSGDIQHKAQQNLASLGAIGLIKKPIDASELACLLNEYGQYQPNDEPPLPISNCDSAAPISLSEYLQEMANIAMGQASNLLAQLLNVFIHQPIPKVALIERDDLDIAIGTMDNNTNYSLVAQGFVGAGVSGEALLLFSDSSSEEMAKLLDYDDTNSSDPEMEVLLDMSNILFGAFIKGLGEQLDIKFRLGQPSILGKHQQVKNLLEHHNQQAEQLLCIEIPYELEQQHISCNLLVLLTADSVKRLEQQLIYLTE</sequence>
<evidence type="ECO:0000259" key="4">
    <source>
        <dbReference type="PROSITE" id="PS50110"/>
    </source>
</evidence>
<keyword evidence="1" id="KW-0145">Chemotaxis</keyword>
<evidence type="ECO:0000256" key="3">
    <source>
        <dbReference type="PROSITE-ProRule" id="PRU00169"/>
    </source>
</evidence>
<name>A0ABW3KIG2_9GAMM</name>
<dbReference type="Gene3D" id="3.40.1550.10">
    <property type="entry name" value="CheC-like"/>
    <property type="match status" value="1"/>
</dbReference>
<evidence type="ECO:0000256" key="1">
    <source>
        <dbReference type="ARBA" id="ARBA00022500"/>
    </source>
</evidence>
<dbReference type="SUPFAM" id="SSF103039">
    <property type="entry name" value="CheC-like"/>
    <property type="match status" value="1"/>
</dbReference>